<dbReference type="EMBL" id="SHBP01000012">
    <property type="protein sequence ID" value="RZO19411.1"/>
    <property type="molecule type" value="Genomic_DNA"/>
</dbReference>
<feature type="binding site" evidence="12">
    <location>
        <begin position="67"/>
        <end position="72"/>
    </location>
    <ligand>
        <name>FMN</name>
        <dbReference type="ChEBI" id="CHEBI:58210"/>
    </ligand>
</feature>
<feature type="domain" description="FAD-binding FR-type" evidence="14">
    <location>
        <begin position="227"/>
        <end position="439"/>
    </location>
</feature>
<dbReference type="GO" id="GO:0050660">
    <property type="term" value="F:flavin adenine dinucleotide binding"/>
    <property type="evidence" value="ECO:0007669"/>
    <property type="project" value="InterPro"/>
</dbReference>
<dbReference type="InterPro" id="IPR023173">
    <property type="entry name" value="NADPH_Cyt_P450_Rdtase_alpha"/>
</dbReference>
<evidence type="ECO:0000256" key="2">
    <source>
        <dbReference type="ARBA" id="ARBA00022605"/>
    </source>
</evidence>
<dbReference type="AlphaFoldDB" id="A0A520MDZ9"/>
<dbReference type="GO" id="GO:0005829">
    <property type="term" value="C:cytosol"/>
    <property type="evidence" value="ECO:0007669"/>
    <property type="project" value="TreeGrafter"/>
</dbReference>
<evidence type="ECO:0000259" key="14">
    <source>
        <dbReference type="PROSITE" id="PS51384"/>
    </source>
</evidence>
<dbReference type="Pfam" id="PF00258">
    <property type="entry name" value="Flavodoxin_1"/>
    <property type="match status" value="1"/>
</dbReference>
<dbReference type="UniPathway" id="UPA00140">
    <property type="reaction ID" value="UER00207"/>
</dbReference>
<evidence type="ECO:0000256" key="4">
    <source>
        <dbReference type="ARBA" id="ARBA00022643"/>
    </source>
</evidence>
<feature type="binding site" evidence="12">
    <location>
        <begin position="515"/>
        <end position="519"/>
    </location>
    <ligand>
        <name>NADP(+)</name>
        <dbReference type="ChEBI" id="CHEBI:58349"/>
    </ligand>
</feature>
<evidence type="ECO:0000256" key="8">
    <source>
        <dbReference type="ARBA" id="ARBA00023002"/>
    </source>
</evidence>
<keyword evidence="9 11" id="KW-0198">Cysteine biosynthesis</keyword>
<dbReference type="SUPFAM" id="SSF52218">
    <property type="entry name" value="Flavoproteins"/>
    <property type="match status" value="1"/>
</dbReference>
<dbReference type="EC" id="1.8.1.2" evidence="11"/>
<dbReference type="InterPro" id="IPR029039">
    <property type="entry name" value="Flavoprotein-like_sf"/>
</dbReference>
<feature type="binding site" evidence="12">
    <location>
        <position position="315"/>
    </location>
    <ligand>
        <name>FAD</name>
        <dbReference type="ChEBI" id="CHEBI:57692"/>
    </ligand>
</feature>
<feature type="binding site" evidence="12">
    <location>
        <begin position="114"/>
        <end position="117"/>
    </location>
    <ligand>
        <name>FMN</name>
        <dbReference type="ChEBI" id="CHEBI:58210"/>
    </ligand>
</feature>
<dbReference type="InterPro" id="IPR017938">
    <property type="entry name" value="Riboflavin_synthase-like_b-brl"/>
</dbReference>
<dbReference type="InterPro" id="IPR008254">
    <property type="entry name" value="Flavodoxin/NO_synth"/>
</dbReference>
<comment type="cofactor">
    <cofactor evidence="11 12">
        <name>FAD</name>
        <dbReference type="ChEBI" id="CHEBI:57692"/>
    </cofactor>
    <text evidence="11 12">Binds 1 FAD per subunit.</text>
</comment>
<name>A0A520MDZ9_9GAMM</name>
<reference evidence="15 16" key="1">
    <citation type="submission" date="2019-02" db="EMBL/GenBank/DDBJ databases">
        <title>Prokaryotic population dynamics and viral predation in marine succession experiment using metagenomics: the confinement effect.</title>
        <authorList>
            <person name="Haro-Moreno J.M."/>
            <person name="Rodriguez-Valera F."/>
            <person name="Lopez-Perez M."/>
        </authorList>
    </citation>
    <scope>NUCLEOTIDE SEQUENCE [LARGE SCALE GENOMIC DNA]</scope>
    <source>
        <strain evidence="15">MED-G170</strain>
    </source>
</reference>
<dbReference type="GO" id="GO:0004783">
    <property type="term" value="F:sulfite reductase (NADPH) activity"/>
    <property type="evidence" value="ECO:0007669"/>
    <property type="project" value="UniProtKB-EC"/>
</dbReference>
<evidence type="ECO:0000256" key="10">
    <source>
        <dbReference type="ARBA" id="ARBA00052219"/>
    </source>
</evidence>
<dbReference type="SUPFAM" id="SSF63380">
    <property type="entry name" value="Riboflavin synthase domain-like"/>
    <property type="match status" value="1"/>
</dbReference>
<comment type="subunit">
    <text evidence="11">Alpha(8)-beta(8). The alpha component is a flavoprotein, the beta component is a hemoprotein.</text>
</comment>
<comment type="cofactor">
    <cofactor evidence="11 12">
        <name>FMN</name>
        <dbReference type="ChEBI" id="CHEBI:58210"/>
    </cofactor>
    <text evidence="11 12">Binds 1 FMN per subunit.</text>
</comment>
<comment type="function">
    <text evidence="11">Component of the sulfite reductase complex that catalyzes the 6-electron reduction of sulfite to sulfide. This is one of several activities required for the biosynthesis of L-cysteine from sulfate. The flavoprotein component catalyzes the electron flow from NADPH -&gt; FAD -&gt; FMN to the hemoprotein component.</text>
</comment>
<organism evidence="15 16">
    <name type="scientific">SAR92 clade bacterium</name>
    <dbReference type="NCBI Taxonomy" id="2315479"/>
    <lineage>
        <taxon>Bacteria</taxon>
        <taxon>Pseudomonadati</taxon>
        <taxon>Pseudomonadota</taxon>
        <taxon>Gammaproteobacteria</taxon>
        <taxon>Cellvibrionales</taxon>
        <taxon>Porticoccaceae</taxon>
        <taxon>SAR92 clade</taxon>
    </lineage>
</organism>
<keyword evidence="3 11" id="KW-0285">Flavoprotein</keyword>
<dbReference type="NCBIfam" id="TIGR01931">
    <property type="entry name" value="cysJ"/>
    <property type="match status" value="1"/>
</dbReference>
<keyword evidence="2 11" id="KW-0028">Amino-acid biosynthesis</keyword>
<feature type="binding site" evidence="12">
    <location>
        <position position="589"/>
    </location>
    <ligand>
        <name>FAD</name>
        <dbReference type="ChEBI" id="CHEBI:57692"/>
    </ligand>
</feature>
<dbReference type="PRINTS" id="PR00371">
    <property type="entry name" value="FPNCR"/>
</dbReference>
<feature type="binding site" evidence="12">
    <location>
        <begin position="377"/>
        <end position="380"/>
    </location>
    <ligand>
        <name>FAD</name>
        <dbReference type="ChEBI" id="CHEBI:57692"/>
    </ligand>
</feature>
<dbReference type="GO" id="GO:0010181">
    <property type="term" value="F:FMN binding"/>
    <property type="evidence" value="ECO:0007669"/>
    <property type="project" value="InterPro"/>
</dbReference>
<keyword evidence="4 11" id="KW-0288">FMN</keyword>
<evidence type="ECO:0000256" key="9">
    <source>
        <dbReference type="ARBA" id="ARBA00023192"/>
    </source>
</evidence>
<dbReference type="PRINTS" id="PR00369">
    <property type="entry name" value="FLAVODOXIN"/>
</dbReference>
<dbReference type="PROSITE" id="PS50902">
    <property type="entry name" value="FLAVODOXIN_LIKE"/>
    <property type="match status" value="1"/>
</dbReference>
<dbReference type="InterPro" id="IPR001094">
    <property type="entry name" value="Flavdoxin-like"/>
</dbReference>
<keyword evidence="7 11" id="KW-0249">Electron transport</keyword>
<evidence type="ECO:0000256" key="11">
    <source>
        <dbReference type="PIRNR" id="PIRNR000207"/>
    </source>
</evidence>
<keyword evidence="6 11" id="KW-0521">NADP</keyword>
<evidence type="ECO:0000256" key="5">
    <source>
        <dbReference type="ARBA" id="ARBA00022827"/>
    </source>
</evidence>
<evidence type="ECO:0000256" key="12">
    <source>
        <dbReference type="PIRSR" id="PIRSR000207-1"/>
    </source>
</evidence>
<protein>
    <recommendedName>
        <fullName evidence="11">Sulfite reductase [NADPH] flavoprotein alpha-component</fullName>
        <shortName evidence="11">SiR-FP</shortName>
        <ecNumber evidence="11">1.8.1.2</ecNumber>
    </recommendedName>
</protein>
<keyword evidence="1 11" id="KW-0813">Transport</keyword>
<feature type="binding site" evidence="12">
    <location>
        <begin position="150"/>
        <end position="159"/>
    </location>
    <ligand>
        <name>FMN</name>
        <dbReference type="ChEBI" id="CHEBI:58210"/>
    </ligand>
</feature>
<evidence type="ECO:0000256" key="7">
    <source>
        <dbReference type="ARBA" id="ARBA00022982"/>
    </source>
</evidence>
<dbReference type="PROSITE" id="PS51384">
    <property type="entry name" value="FAD_FR"/>
    <property type="match status" value="1"/>
</dbReference>
<evidence type="ECO:0000256" key="1">
    <source>
        <dbReference type="ARBA" id="ARBA00022448"/>
    </source>
</evidence>
<dbReference type="Proteomes" id="UP000315889">
    <property type="component" value="Unassembled WGS sequence"/>
</dbReference>
<keyword evidence="8 11" id="KW-0560">Oxidoreductase</keyword>
<dbReference type="InterPro" id="IPR003097">
    <property type="entry name" value="CysJ-like_FAD-binding"/>
</dbReference>
<proteinExistence type="predicted"/>
<dbReference type="CDD" id="cd06199">
    <property type="entry name" value="SiR"/>
    <property type="match status" value="1"/>
</dbReference>
<dbReference type="InterPro" id="IPR039261">
    <property type="entry name" value="FNR_nucleotide-bd"/>
</dbReference>
<dbReference type="SUPFAM" id="SSF52343">
    <property type="entry name" value="Ferredoxin reductase-like, C-terminal NADP-linked domain"/>
    <property type="match status" value="1"/>
</dbReference>
<evidence type="ECO:0000313" key="15">
    <source>
        <dbReference type="EMBL" id="RZO19411.1"/>
    </source>
</evidence>
<accession>A0A520MDZ9</accession>
<dbReference type="FunFam" id="3.40.50.80:FF:000001">
    <property type="entry name" value="NADPH--cytochrome P450 reductase 1"/>
    <property type="match status" value="1"/>
</dbReference>
<dbReference type="Pfam" id="PF00667">
    <property type="entry name" value="FAD_binding_1"/>
    <property type="match status" value="1"/>
</dbReference>
<comment type="pathway">
    <text evidence="11">Sulfur metabolism; hydrogen sulfide biosynthesis; hydrogen sulfide from sulfite (NADPH route): step 1/1.</text>
</comment>
<evidence type="ECO:0000256" key="3">
    <source>
        <dbReference type="ARBA" id="ARBA00022630"/>
    </source>
</evidence>
<gene>
    <name evidence="15" type="ORF">EVB03_08010</name>
</gene>
<evidence type="ECO:0000259" key="13">
    <source>
        <dbReference type="PROSITE" id="PS50902"/>
    </source>
</evidence>
<dbReference type="Gene3D" id="1.20.990.10">
    <property type="entry name" value="NADPH-cytochrome p450 Reductase, Chain A, domain 3"/>
    <property type="match status" value="1"/>
</dbReference>
<dbReference type="InterPro" id="IPR001709">
    <property type="entry name" value="Flavoprot_Pyr_Nucl_cyt_Rdtase"/>
</dbReference>
<dbReference type="Gene3D" id="3.40.50.80">
    <property type="entry name" value="Nucleotide-binding domain of ferredoxin-NADP reductase (FNR) module"/>
    <property type="match status" value="1"/>
</dbReference>
<dbReference type="InterPro" id="IPR010199">
    <property type="entry name" value="CysJ"/>
</dbReference>
<feature type="binding site" evidence="12">
    <location>
        <begin position="509"/>
        <end position="510"/>
    </location>
    <ligand>
        <name>NADP(+)</name>
        <dbReference type="ChEBI" id="CHEBI:58349"/>
    </ligand>
</feature>
<dbReference type="PIRSF" id="PIRSF000207">
    <property type="entry name" value="SiR-FP_CysJ"/>
    <property type="match status" value="1"/>
</dbReference>
<sequence>MQQATARFSNIDGDLLSKVSNLGPSELLLLAGYCAGLAENNSIAATTSVATNLVTDNAIKVLVLYASQTGNAETIAKSIGDDLDSKGYFADVESTLDVKLSSIKNYSLILIIASTHGEGEPPDDAIDFHEAIFSKKAPALHGAKHAVLGLGDSTYEFFCQTAKEFDEVLIKLGSSPLVDRVDCDIDFEVDAKNWSLKVLEALETWQPAVVTADPNPVNVLQFPHTKDKPFSATLSGIQKITAPGSIKNTYHLEVDLSGSGISYQPGDSIGVWAENDQDLVEEVLSELDILGSTEVQFKGEKYSIEYLLLHKLEMTLLNKGLIKEIALSSNSQRLNQIADTEYSSYINNHQLLDILKLAKSPLSAQQLADVLKPLKPRLYSISSSLDENPDEVHITLNHVESENDDGIRYGQASHFLTHNINVGDKINLYVDQNNNFRLPSPEKPIIMVGPGTGIAPFRAFLQQRSLQEAKGQSWLFFGNPNFNSDFLYQTELQKYVKSGVLSQIDLAFSRDQKSKIYVQDRLLSKGREVWQWLEQGAYFYVCGDMSRMAKEVENTLLEIIKLHGKRDHEEAKDYLKQLKKQSRYQRDVY</sequence>
<evidence type="ECO:0000256" key="6">
    <source>
        <dbReference type="ARBA" id="ARBA00022857"/>
    </source>
</evidence>
<dbReference type="Gene3D" id="2.40.30.10">
    <property type="entry name" value="Translation factors"/>
    <property type="match status" value="1"/>
</dbReference>
<feature type="binding site" evidence="12">
    <location>
        <begin position="410"/>
        <end position="413"/>
    </location>
    <ligand>
        <name>FAD</name>
        <dbReference type="ChEBI" id="CHEBI:57692"/>
    </ligand>
</feature>
<dbReference type="PANTHER" id="PTHR19384">
    <property type="entry name" value="NITRIC OXIDE SYNTHASE-RELATED"/>
    <property type="match status" value="1"/>
</dbReference>
<dbReference type="GO" id="GO:0019344">
    <property type="term" value="P:cysteine biosynthetic process"/>
    <property type="evidence" value="ECO:0007669"/>
    <property type="project" value="UniProtKB-KW"/>
</dbReference>
<dbReference type="GO" id="GO:0070814">
    <property type="term" value="P:hydrogen sulfide biosynthetic process"/>
    <property type="evidence" value="ECO:0007669"/>
    <property type="project" value="UniProtKB-UniPathway"/>
</dbReference>
<dbReference type="Pfam" id="PF00175">
    <property type="entry name" value="NAD_binding_1"/>
    <property type="match status" value="1"/>
</dbReference>
<feature type="domain" description="Flavodoxin-like" evidence="13">
    <location>
        <begin position="61"/>
        <end position="210"/>
    </location>
</feature>
<dbReference type="InterPro" id="IPR017927">
    <property type="entry name" value="FAD-bd_FR_type"/>
</dbReference>
<keyword evidence="5 11" id="KW-0274">FAD</keyword>
<dbReference type="Gene3D" id="3.40.50.360">
    <property type="match status" value="1"/>
</dbReference>
<comment type="caution">
    <text evidence="15">The sequence shown here is derived from an EMBL/GenBank/DDBJ whole genome shotgun (WGS) entry which is preliminary data.</text>
</comment>
<evidence type="ECO:0000313" key="16">
    <source>
        <dbReference type="Proteomes" id="UP000315889"/>
    </source>
</evidence>
<dbReference type="InterPro" id="IPR001433">
    <property type="entry name" value="OxRdtase_FAD/NAD-bd"/>
</dbReference>
<comment type="catalytic activity">
    <reaction evidence="10 11">
        <text>hydrogen sulfide + 3 NADP(+) + 3 H2O = sulfite + 3 NADPH + 4 H(+)</text>
        <dbReference type="Rhea" id="RHEA:13801"/>
        <dbReference type="ChEBI" id="CHEBI:15377"/>
        <dbReference type="ChEBI" id="CHEBI:15378"/>
        <dbReference type="ChEBI" id="CHEBI:17359"/>
        <dbReference type="ChEBI" id="CHEBI:29919"/>
        <dbReference type="ChEBI" id="CHEBI:57783"/>
        <dbReference type="ChEBI" id="CHEBI:58349"/>
        <dbReference type="EC" id="1.8.1.2"/>
    </reaction>
</comment>
<dbReference type="PANTHER" id="PTHR19384:SF128">
    <property type="entry name" value="NADPH OXIDOREDUCTASE A"/>
    <property type="match status" value="1"/>
</dbReference>